<organism evidence="3 5">
    <name type="scientific">Legionella qingyii</name>
    <dbReference type="NCBI Taxonomy" id="2184757"/>
    <lineage>
        <taxon>Bacteria</taxon>
        <taxon>Pseudomonadati</taxon>
        <taxon>Pseudomonadota</taxon>
        <taxon>Gammaproteobacteria</taxon>
        <taxon>Legionellales</taxon>
        <taxon>Legionellaceae</taxon>
        <taxon>Legionella</taxon>
    </lineage>
</organism>
<dbReference type="InterPro" id="IPR036465">
    <property type="entry name" value="vWFA_dom_sf"/>
</dbReference>
<proteinExistence type="predicted"/>
<dbReference type="Proteomes" id="UP000287374">
    <property type="component" value="Unassembled WGS sequence"/>
</dbReference>
<dbReference type="AlphaFoldDB" id="A0A317U450"/>
<evidence type="ECO:0000313" key="4">
    <source>
        <dbReference type="EMBL" id="RUR23720.1"/>
    </source>
</evidence>
<dbReference type="SUPFAM" id="SSF53300">
    <property type="entry name" value="vWA-like"/>
    <property type="match status" value="1"/>
</dbReference>
<name>A0A317U450_9GAMM</name>
<evidence type="ECO:0000313" key="5">
    <source>
        <dbReference type="Proteomes" id="UP000247152"/>
    </source>
</evidence>
<dbReference type="EMBL" id="RZGX01000007">
    <property type="protein sequence ID" value="RUR23720.1"/>
    <property type="molecule type" value="Genomic_DNA"/>
</dbReference>
<sequence>MKHLANNMLRTKNMVGLLNAMGVPIDNTKVVCHDERVVFHSTTTKENERLAAELQELLQQNTVKPDLKRVTLADLLAEEITQATCIDNLTADTHKKSCLAVLNVLQLTGLDFTIDEQQEYLNIQLPSAAFAPLFNSLNYKCMSIEGEKIKFNVKEFLKNHKQELILIDGKSPLLLAHSNSFEDKKVFYAEKRVSEDTLEVTPYFFVPEALTPPTYHFVLDTSDSMQGQRLTKLKKSVIEFADALFKFQPDAVINITEFNSETKNVGMGSYRKEDFFQLSQNVNGLKAKGYTRLFGTVSDQLSMLMKSNQHNNILLFTDGENTIGDNNALSIALEKSVTSLKNESSIIPARNKFFILSYGVIQASILDEVAKLFGSLVLNTDTIDFAEALEKKEKLQEWAAVRELFTCRMEVTDNTTLDAKSEEYVCSYDMSGQFVALKSKQYKDNETLYLTITDSNGKTLLDDKKVFAKKPVEASLSPGSAKNATQLGVFSMKPGTKSKEESYTPPEFSSNL</sequence>
<gene>
    <name evidence="3" type="ORF">DGG96_04775</name>
    <name evidence="4" type="ORF">ELY20_06840</name>
</gene>
<dbReference type="Proteomes" id="UP000247152">
    <property type="component" value="Unassembled WGS sequence"/>
</dbReference>
<dbReference type="EMBL" id="QHJG01000006">
    <property type="protein sequence ID" value="PWY56724.1"/>
    <property type="molecule type" value="Genomic_DNA"/>
</dbReference>
<comment type="caution">
    <text evidence="3">The sequence shown here is derived from an EMBL/GenBank/DDBJ whole genome shotgun (WGS) entry which is preliminary data.</text>
</comment>
<evidence type="ECO:0000313" key="6">
    <source>
        <dbReference type="Proteomes" id="UP000287374"/>
    </source>
</evidence>
<evidence type="ECO:0000313" key="3">
    <source>
        <dbReference type="EMBL" id="PWY56724.1"/>
    </source>
</evidence>
<dbReference type="CDD" id="cd00198">
    <property type="entry name" value="vWFA"/>
    <property type="match status" value="1"/>
</dbReference>
<dbReference type="RefSeq" id="WP_110141816.1">
    <property type="nucleotide sequence ID" value="NZ_QHJG01000006.1"/>
</dbReference>
<keyword evidence="6" id="KW-1185">Reference proteome</keyword>
<dbReference type="InterPro" id="IPR002035">
    <property type="entry name" value="VWF_A"/>
</dbReference>
<accession>A0A317U450</accession>
<feature type="region of interest" description="Disordered" evidence="1">
    <location>
        <begin position="487"/>
        <end position="512"/>
    </location>
</feature>
<feature type="domain" description="VWFA" evidence="2">
    <location>
        <begin position="214"/>
        <end position="404"/>
    </location>
</feature>
<dbReference type="OrthoDB" id="5648632at2"/>
<evidence type="ECO:0000259" key="2">
    <source>
        <dbReference type="PROSITE" id="PS50234"/>
    </source>
</evidence>
<dbReference type="Gene3D" id="3.40.50.410">
    <property type="entry name" value="von Willebrand factor, type A domain"/>
    <property type="match status" value="1"/>
</dbReference>
<reference evidence="3 5" key="1">
    <citation type="submission" date="2018-05" db="EMBL/GenBank/DDBJ databases">
        <title>Legionella qingyii sp.nov., whole genome shotgun sequence.</title>
        <authorList>
            <person name="Wu H."/>
            <person name="Zhu Q."/>
            <person name="Hu C."/>
        </authorList>
    </citation>
    <scope>NUCLEOTIDE SEQUENCE [LARGE SCALE GENOMIC DNA]</scope>
    <source>
        <strain evidence="3 5">HEB18</strain>
    </source>
</reference>
<evidence type="ECO:0000256" key="1">
    <source>
        <dbReference type="SAM" id="MobiDB-lite"/>
    </source>
</evidence>
<dbReference type="Pfam" id="PF00092">
    <property type="entry name" value="VWA"/>
    <property type="match status" value="1"/>
</dbReference>
<dbReference type="PROSITE" id="PS50234">
    <property type="entry name" value="VWFA"/>
    <property type="match status" value="1"/>
</dbReference>
<protein>
    <submittedName>
        <fullName evidence="3">VWA domain-containing protein</fullName>
    </submittedName>
</protein>
<reference evidence="4 6" key="2">
    <citation type="submission" date="2018-12" db="EMBL/GenBank/DDBJ databases">
        <title>Legionella sp,whole genome shotgun sequence.</title>
        <authorList>
            <person name="Wu H."/>
        </authorList>
    </citation>
    <scope>NUCLEOTIDE SEQUENCE [LARGE SCALE GENOMIC DNA]</scope>
    <source>
        <strain evidence="4">Km489</strain>
        <strain evidence="6">km489</strain>
    </source>
</reference>